<dbReference type="AlphaFoldDB" id="A0A3M0CRD7"/>
<dbReference type="PANTHER" id="PTHR43639">
    <property type="entry name" value="OXIDOREDUCTASE, SHORT-CHAIN DEHYDROGENASE/REDUCTASE FAMILY (AFU_ORTHOLOGUE AFUA_5G02870)"/>
    <property type="match status" value="1"/>
</dbReference>
<keyword evidence="4" id="KW-1185">Reference proteome</keyword>
<evidence type="ECO:0000313" key="4">
    <source>
        <dbReference type="Proteomes" id="UP000271227"/>
    </source>
</evidence>
<sequence>MTGTAAALDGKRAVVTGTASGIGEAIARAFLSAGARVLAVDLPQSNVGDVYADHAGAVPMAQDITEAAAPDAIAARASEALGGLDILVNNAGIAHGGSIETTTDALWDRVMGVNVTAMFKITRAALPLLKESGAGRIINLGSIMSDMGGPELFVYGTSKHAVAGMTKSMAVDLGRYGITANYLQPGAVVTALSAPFFEDEAFRTYWVEKAPVGRLGVPTDVAAAALFLAGDDAGFISGVGLNVDGGAIVKF</sequence>
<dbReference type="PROSITE" id="PS00061">
    <property type="entry name" value="ADH_SHORT"/>
    <property type="match status" value="1"/>
</dbReference>
<dbReference type="FunFam" id="3.40.50.720:FF:000084">
    <property type="entry name" value="Short-chain dehydrogenase reductase"/>
    <property type="match status" value="1"/>
</dbReference>
<gene>
    <name evidence="3" type="ORF">BXY39_0601</name>
</gene>
<dbReference type="EMBL" id="REFR01000009">
    <property type="protein sequence ID" value="RMB12111.1"/>
    <property type="molecule type" value="Genomic_DNA"/>
</dbReference>
<dbReference type="PANTHER" id="PTHR43639:SF1">
    <property type="entry name" value="SHORT-CHAIN DEHYDROGENASE_REDUCTASE FAMILY PROTEIN"/>
    <property type="match status" value="1"/>
</dbReference>
<organism evidence="3 4">
    <name type="scientific">Eilatimonas milleporae</name>
    <dbReference type="NCBI Taxonomy" id="911205"/>
    <lineage>
        <taxon>Bacteria</taxon>
        <taxon>Pseudomonadati</taxon>
        <taxon>Pseudomonadota</taxon>
        <taxon>Alphaproteobacteria</taxon>
        <taxon>Kordiimonadales</taxon>
        <taxon>Kordiimonadaceae</taxon>
        <taxon>Eilatimonas</taxon>
    </lineage>
</organism>
<dbReference type="CDD" id="cd05233">
    <property type="entry name" value="SDR_c"/>
    <property type="match status" value="1"/>
</dbReference>
<dbReference type="RefSeq" id="WP_121937317.1">
    <property type="nucleotide sequence ID" value="NZ_REFR01000009.1"/>
</dbReference>
<dbReference type="SUPFAM" id="SSF51735">
    <property type="entry name" value="NAD(P)-binding Rossmann-fold domains"/>
    <property type="match status" value="1"/>
</dbReference>
<dbReference type="InterPro" id="IPR020904">
    <property type="entry name" value="Sc_DH/Rdtase_CS"/>
</dbReference>
<evidence type="ECO:0000313" key="3">
    <source>
        <dbReference type="EMBL" id="RMB12111.1"/>
    </source>
</evidence>
<keyword evidence="2" id="KW-0560">Oxidoreductase</keyword>
<name>A0A3M0CRD7_9PROT</name>
<protein>
    <submittedName>
        <fullName evidence="3">3-oxoacyl-[acyl-carrier protein] reductase</fullName>
    </submittedName>
</protein>
<dbReference type="Pfam" id="PF13561">
    <property type="entry name" value="adh_short_C2"/>
    <property type="match status" value="1"/>
</dbReference>
<dbReference type="PRINTS" id="PR00080">
    <property type="entry name" value="SDRFAMILY"/>
</dbReference>
<dbReference type="Proteomes" id="UP000271227">
    <property type="component" value="Unassembled WGS sequence"/>
</dbReference>
<accession>A0A3M0CRD7</accession>
<dbReference type="FunCoup" id="A0A3M0CRD7">
    <property type="interactions" value="345"/>
</dbReference>
<dbReference type="Gene3D" id="3.40.50.720">
    <property type="entry name" value="NAD(P)-binding Rossmann-like Domain"/>
    <property type="match status" value="1"/>
</dbReference>
<comment type="caution">
    <text evidence="3">The sequence shown here is derived from an EMBL/GenBank/DDBJ whole genome shotgun (WGS) entry which is preliminary data.</text>
</comment>
<evidence type="ECO:0000256" key="2">
    <source>
        <dbReference type="ARBA" id="ARBA00023002"/>
    </source>
</evidence>
<proteinExistence type="inferred from homology"/>
<evidence type="ECO:0000256" key="1">
    <source>
        <dbReference type="ARBA" id="ARBA00006484"/>
    </source>
</evidence>
<reference evidence="3 4" key="1">
    <citation type="submission" date="2018-10" db="EMBL/GenBank/DDBJ databases">
        <title>Genomic Encyclopedia of Archaeal and Bacterial Type Strains, Phase II (KMG-II): from individual species to whole genera.</title>
        <authorList>
            <person name="Goeker M."/>
        </authorList>
    </citation>
    <scope>NUCLEOTIDE SEQUENCE [LARGE SCALE GENOMIC DNA]</scope>
    <source>
        <strain evidence="3 4">DSM 25217</strain>
    </source>
</reference>
<dbReference type="InParanoid" id="A0A3M0CRD7"/>
<comment type="similarity">
    <text evidence="1">Belongs to the short-chain dehydrogenases/reductases (SDR) family.</text>
</comment>
<dbReference type="GO" id="GO:0016491">
    <property type="term" value="F:oxidoreductase activity"/>
    <property type="evidence" value="ECO:0007669"/>
    <property type="project" value="UniProtKB-KW"/>
</dbReference>
<dbReference type="PRINTS" id="PR00081">
    <property type="entry name" value="GDHRDH"/>
</dbReference>
<dbReference type="InterPro" id="IPR002347">
    <property type="entry name" value="SDR_fam"/>
</dbReference>
<dbReference type="InterPro" id="IPR036291">
    <property type="entry name" value="NAD(P)-bd_dom_sf"/>
</dbReference>
<dbReference type="OrthoDB" id="9804774at2"/>